<keyword evidence="14" id="KW-0675">Receptor</keyword>
<proteinExistence type="inferred from homology"/>
<dbReference type="InterPro" id="IPR038887">
    <property type="entry name" value="Nus1/NgBR"/>
</dbReference>
<keyword evidence="11" id="KW-0472">Membrane</keyword>
<dbReference type="Proteomes" id="UP000516437">
    <property type="component" value="Chromosome 7"/>
</dbReference>
<evidence type="ECO:0000256" key="12">
    <source>
        <dbReference type="ARBA" id="ARBA00047353"/>
    </source>
</evidence>
<dbReference type="GO" id="GO:0005789">
    <property type="term" value="C:endoplasmic reticulum membrane"/>
    <property type="evidence" value="ECO:0007669"/>
    <property type="project" value="UniProtKB-SubCell"/>
</dbReference>
<dbReference type="GO" id="GO:0045547">
    <property type="term" value="F:ditrans,polycis-polyprenyl diphosphate synthase [(2E,6E)-farnesyl diphosphate specific] activity"/>
    <property type="evidence" value="ECO:0007669"/>
    <property type="project" value="UniProtKB-EC"/>
</dbReference>
<dbReference type="EMBL" id="RXIC02000025">
    <property type="protein sequence ID" value="KAB1207251.1"/>
    <property type="molecule type" value="Genomic_DNA"/>
</dbReference>
<evidence type="ECO:0000256" key="4">
    <source>
        <dbReference type="ARBA" id="ARBA00005432"/>
    </source>
</evidence>
<dbReference type="EC" id="2.5.1.87" evidence="5"/>
<keyword evidence="8" id="KW-0256">Endoplasmic reticulum</keyword>
<sequence>LWCILHFIISIWCFLFEIARVVESYLISSGLLKSYKALDLGKLNYLAIVVGSEEAYQTAKVIELLEWLEAIGVKHVCLYDMEGVLKKSREAILEKMNNAIVFQEADERNKLLDQQHMTLEFASYSDGKEAVAKAANLLFAQYLKSANSSGDQEERIFTELHMTESLRAVGSGGPEPDLLLVYGPARCHLGFPAWRIRYTEIIHMGSLKSMRYGSLIKSIYKFTMVRQNYGK</sequence>
<evidence type="ECO:0000313" key="14">
    <source>
        <dbReference type="EMBL" id="KAB1207251.1"/>
    </source>
</evidence>
<evidence type="ECO:0000256" key="8">
    <source>
        <dbReference type="ARBA" id="ARBA00022824"/>
    </source>
</evidence>
<comment type="similarity">
    <text evidence="4">Belongs to the UPP synthase family.</text>
</comment>
<evidence type="ECO:0000256" key="6">
    <source>
        <dbReference type="ARBA" id="ARBA00022679"/>
    </source>
</evidence>
<organism evidence="14 15">
    <name type="scientific">Morella rubra</name>
    <name type="common">Chinese bayberry</name>
    <dbReference type="NCBI Taxonomy" id="262757"/>
    <lineage>
        <taxon>Eukaryota</taxon>
        <taxon>Viridiplantae</taxon>
        <taxon>Streptophyta</taxon>
        <taxon>Embryophyta</taxon>
        <taxon>Tracheophyta</taxon>
        <taxon>Spermatophyta</taxon>
        <taxon>Magnoliopsida</taxon>
        <taxon>eudicotyledons</taxon>
        <taxon>Gunneridae</taxon>
        <taxon>Pentapetalae</taxon>
        <taxon>rosids</taxon>
        <taxon>fabids</taxon>
        <taxon>Fagales</taxon>
        <taxon>Myricaceae</taxon>
        <taxon>Morella</taxon>
    </lineage>
</organism>
<comment type="catalytic activity">
    <reaction evidence="12">
        <text>n isopentenyl diphosphate + (2E,6E)-farnesyl diphosphate = a di-trans,poly-cis-polyprenyl diphosphate + n diphosphate</text>
        <dbReference type="Rhea" id="RHEA:53008"/>
        <dbReference type="Rhea" id="RHEA-COMP:19494"/>
        <dbReference type="ChEBI" id="CHEBI:33019"/>
        <dbReference type="ChEBI" id="CHEBI:128769"/>
        <dbReference type="ChEBI" id="CHEBI:136960"/>
        <dbReference type="ChEBI" id="CHEBI:175763"/>
        <dbReference type="EC" id="2.5.1.87"/>
    </reaction>
</comment>
<dbReference type="AlphaFoldDB" id="A0A6A1V3Q3"/>
<keyword evidence="6" id="KW-0808">Transferase</keyword>
<keyword evidence="13" id="KW-0732">Signal</keyword>
<feature type="signal peptide" evidence="13">
    <location>
        <begin position="1"/>
        <end position="24"/>
    </location>
</feature>
<dbReference type="SUPFAM" id="SSF64005">
    <property type="entry name" value="Undecaprenyl diphosphate synthase"/>
    <property type="match status" value="1"/>
</dbReference>
<keyword evidence="9" id="KW-0460">Magnesium</keyword>
<feature type="non-terminal residue" evidence="14">
    <location>
        <position position="1"/>
    </location>
</feature>
<accession>A0A6A1V3Q3</accession>
<evidence type="ECO:0000313" key="15">
    <source>
        <dbReference type="Proteomes" id="UP000516437"/>
    </source>
</evidence>
<comment type="caution">
    <text evidence="14">The sequence shown here is derived from an EMBL/GenBank/DDBJ whole genome shotgun (WGS) entry which is preliminary data.</text>
</comment>
<keyword evidence="7" id="KW-0812">Transmembrane</keyword>
<dbReference type="InterPro" id="IPR036424">
    <property type="entry name" value="UPP_synth-like_sf"/>
</dbReference>
<evidence type="ECO:0000256" key="10">
    <source>
        <dbReference type="ARBA" id="ARBA00022989"/>
    </source>
</evidence>
<dbReference type="UniPathway" id="UPA00378"/>
<reference evidence="14 15" key="1">
    <citation type="journal article" date="2019" name="Plant Biotechnol. J.">
        <title>The red bayberry genome and genetic basis of sex determination.</title>
        <authorList>
            <person name="Jia H.M."/>
            <person name="Jia H.J."/>
            <person name="Cai Q.L."/>
            <person name="Wang Y."/>
            <person name="Zhao H.B."/>
            <person name="Yang W.F."/>
            <person name="Wang G.Y."/>
            <person name="Li Y.H."/>
            <person name="Zhan D.L."/>
            <person name="Shen Y.T."/>
            <person name="Niu Q.F."/>
            <person name="Chang L."/>
            <person name="Qiu J."/>
            <person name="Zhao L."/>
            <person name="Xie H.B."/>
            <person name="Fu W.Y."/>
            <person name="Jin J."/>
            <person name="Li X.W."/>
            <person name="Jiao Y."/>
            <person name="Zhou C.C."/>
            <person name="Tu T."/>
            <person name="Chai C.Y."/>
            <person name="Gao J.L."/>
            <person name="Fan L.J."/>
            <person name="van de Weg E."/>
            <person name="Wang J.Y."/>
            <person name="Gao Z.S."/>
        </authorList>
    </citation>
    <scope>NUCLEOTIDE SEQUENCE [LARGE SCALE GENOMIC DNA]</scope>
    <source>
        <tissue evidence="14">Leaves</tissue>
    </source>
</reference>
<evidence type="ECO:0000256" key="5">
    <source>
        <dbReference type="ARBA" id="ARBA00012596"/>
    </source>
</evidence>
<dbReference type="PANTHER" id="PTHR21528">
    <property type="entry name" value="DEHYDRODOLICHYL DIPHOSPHATE SYNTHASE COMPLEX SUBUNIT NUS1"/>
    <property type="match status" value="1"/>
</dbReference>
<comment type="subcellular location">
    <subcellularLocation>
        <location evidence="2">Endoplasmic reticulum membrane</location>
    </subcellularLocation>
</comment>
<dbReference type="GO" id="GO:1904423">
    <property type="term" value="C:dehydrodolichyl diphosphate synthase complex"/>
    <property type="evidence" value="ECO:0007669"/>
    <property type="project" value="InterPro"/>
</dbReference>
<keyword evidence="15" id="KW-1185">Reference proteome</keyword>
<evidence type="ECO:0000256" key="13">
    <source>
        <dbReference type="SAM" id="SignalP"/>
    </source>
</evidence>
<comment type="cofactor">
    <cofactor evidence="1">
        <name>Mg(2+)</name>
        <dbReference type="ChEBI" id="CHEBI:18420"/>
    </cofactor>
</comment>
<dbReference type="Gene3D" id="3.40.1180.10">
    <property type="entry name" value="Decaprenyl diphosphate synthase-like"/>
    <property type="match status" value="1"/>
</dbReference>
<evidence type="ECO:0000256" key="3">
    <source>
        <dbReference type="ARBA" id="ARBA00004922"/>
    </source>
</evidence>
<keyword evidence="10" id="KW-1133">Transmembrane helix</keyword>
<evidence type="ECO:0000256" key="9">
    <source>
        <dbReference type="ARBA" id="ARBA00022842"/>
    </source>
</evidence>
<evidence type="ECO:0000256" key="7">
    <source>
        <dbReference type="ARBA" id="ARBA00022692"/>
    </source>
</evidence>
<name>A0A6A1V3Q3_9ROSI</name>
<dbReference type="PANTHER" id="PTHR21528:SF0">
    <property type="entry name" value="DEHYDRODOLICHYL DIPHOSPHATE SYNTHASE COMPLEX SUBUNIT NUS1"/>
    <property type="match status" value="1"/>
</dbReference>
<evidence type="ECO:0000256" key="1">
    <source>
        <dbReference type="ARBA" id="ARBA00001946"/>
    </source>
</evidence>
<evidence type="ECO:0000256" key="11">
    <source>
        <dbReference type="ARBA" id="ARBA00023136"/>
    </source>
</evidence>
<protein>
    <recommendedName>
        <fullName evidence="5">ditrans,polycis-polyprenyl diphosphate synthase [(2E,6E)-farnesyldiphosphate specific]</fullName>
        <ecNumber evidence="5">2.5.1.87</ecNumber>
    </recommendedName>
</protein>
<comment type="pathway">
    <text evidence="3">Protein modification; protein glycosylation.</text>
</comment>
<evidence type="ECO:0000256" key="2">
    <source>
        <dbReference type="ARBA" id="ARBA00004586"/>
    </source>
</evidence>
<gene>
    <name evidence="14" type="ORF">CJ030_MR7G011572</name>
</gene>
<feature type="chain" id="PRO_5025428672" description="ditrans,polycis-polyprenyl diphosphate synthase [(2E,6E)-farnesyldiphosphate specific]" evidence="13">
    <location>
        <begin position="25"/>
        <end position="231"/>
    </location>
</feature>
<dbReference type="OrthoDB" id="19639at2759"/>